<dbReference type="Proteomes" id="UP000606172">
    <property type="component" value="Unassembled WGS sequence"/>
</dbReference>
<keyword evidence="2" id="KW-0813">Transport</keyword>
<dbReference type="PROSITE" id="PS00211">
    <property type="entry name" value="ABC_TRANSPORTER_1"/>
    <property type="match status" value="1"/>
</dbReference>
<dbReference type="PROSITE" id="PS50893">
    <property type="entry name" value="ABC_TRANSPORTER_2"/>
    <property type="match status" value="1"/>
</dbReference>
<dbReference type="GO" id="GO:0046677">
    <property type="term" value="P:response to antibiotic"/>
    <property type="evidence" value="ECO:0007669"/>
    <property type="project" value="UniProtKB-KW"/>
</dbReference>
<evidence type="ECO:0000256" key="4">
    <source>
        <dbReference type="ARBA" id="ARBA00022741"/>
    </source>
</evidence>
<keyword evidence="7" id="KW-0472">Membrane</keyword>
<comment type="subcellular location">
    <subcellularLocation>
        <location evidence="1">Cell membrane</location>
        <topology evidence="1">Peripheral membrane protein</topology>
    </subcellularLocation>
</comment>
<evidence type="ECO:0000256" key="3">
    <source>
        <dbReference type="ARBA" id="ARBA00022475"/>
    </source>
</evidence>
<keyword evidence="11" id="KW-1185">Reference proteome</keyword>
<evidence type="ECO:0000256" key="8">
    <source>
        <dbReference type="ARBA" id="ARBA00023251"/>
    </source>
</evidence>
<evidence type="ECO:0000256" key="5">
    <source>
        <dbReference type="ARBA" id="ARBA00022840"/>
    </source>
</evidence>
<dbReference type="InterPro" id="IPR017871">
    <property type="entry name" value="ABC_transporter-like_CS"/>
</dbReference>
<dbReference type="InterPro" id="IPR003593">
    <property type="entry name" value="AAA+_ATPase"/>
</dbReference>
<proteinExistence type="predicted"/>
<comment type="caution">
    <text evidence="10">The sequence shown here is derived from an EMBL/GenBank/DDBJ whole genome shotgun (WGS) entry which is preliminary data.</text>
</comment>
<sequence>MTAIEVKDLHKRYGETLAVDGVSFTVAAGETFGLVGRNGAGKTTTVECLLGLRRPDSGTVRVLGLDPARQRRTLAQRTGAQLQESALPARLRVGEALRLFAAFYRRPADWRRVMEQWDLEPMRDKAFGDLSGGQKQRLQLALALVGDPEVVVLDELTTGLDPVARRDTWTLIGDLKASGTTAVLVSHFMDEAEVLCDRVAVFDRGRIIAMGTPQELIQQTGTNSLDQAYIALARAAR</sequence>
<evidence type="ECO:0000256" key="7">
    <source>
        <dbReference type="ARBA" id="ARBA00023136"/>
    </source>
</evidence>
<reference evidence="10" key="1">
    <citation type="submission" date="2021-01" db="EMBL/GenBank/DDBJ databases">
        <title>Whole genome shotgun sequence of Sinosporangium siamense NBRC 109515.</title>
        <authorList>
            <person name="Komaki H."/>
            <person name="Tamura T."/>
        </authorList>
    </citation>
    <scope>NUCLEOTIDE SEQUENCE</scope>
    <source>
        <strain evidence="10">NBRC 109515</strain>
    </source>
</reference>
<dbReference type="Gene3D" id="3.40.50.300">
    <property type="entry name" value="P-loop containing nucleotide triphosphate hydrolases"/>
    <property type="match status" value="1"/>
</dbReference>
<evidence type="ECO:0000256" key="6">
    <source>
        <dbReference type="ARBA" id="ARBA00022967"/>
    </source>
</evidence>
<protein>
    <submittedName>
        <fullName evidence="10">ABC transporter ATP-binding protein</fullName>
    </submittedName>
</protein>
<dbReference type="InterPro" id="IPR003439">
    <property type="entry name" value="ABC_transporter-like_ATP-bd"/>
</dbReference>
<keyword evidence="5 10" id="KW-0067">ATP-binding</keyword>
<organism evidence="10 11">
    <name type="scientific">Sinosporangium siamense</name>
    <dbReference type="NCBI Taxonomy" id="1367973"/>
    <lineage>
        <taxon>Bacteria</taxon>
        <taxon>Bacillati</taxon>
        <taxon>Actinomycetota</taxon>
        <taxon>Actinomycetes</taxon>
        <taxon>Streptosporangiales</taxon>
        <taxon>Streptosporangiaceae</taxon>
        <taxon>Sinosporangium</taxon>
    </lineage>
</organism>
<evidence type="ECO:0000259" key="9">
    <source>
        <dbReference type="PROSITE" id="PS50893"/>
    </source>
</evidence>
<dbReference type="RefSeq" id="WP_204024624.1">
    <property type="nucleotide sequence ID" value="NZ_BOOW01000013.1"/>
</dbReference>
<dbReference type="FunFam" id="3.40.50.300:FF:000589">
    <property type="entry name" value="ABC transporter, ATP-binding subunit"/>
    <property type="match status" value="1"/>
</dbReference>
<dbReference type="PANTHER" id="PTHR42711">
    <property type="entry name" value="ABC TRANSPORTER ATP-BINDING PROTEIN"/>
    <property type="match status" value="1"/>
</dbReference>
<evidence type="ECO:0000313" key="10">
    <source>
        <dbReference type="EMBL" id="GII92110.1"/>
    </source>
</evidence>
<dbReference type="GO" id="GO:0016887">
    <property type="term" value="F:ATP hydrolysis activity"/>
    <property type="evidence" value="ECO:0007669"/>
    <property type="project" value="InterPro"/>
</dbReference>
<keyword evidence="8" id="KW-0046">Antibiotic resistance</keyword>
<evidence type="ECO:0000256" key="2">
    <source>
        <dbReference type="ARBA" id="ARBA00022448"/>
    </source>
</evidence>
<gene>
    <name evidence="10" type="ORF">Ssi02_23410</name>
</gene>
<accession>A0A919RDX7</accession>
<dbReference type="SUPFAM" id="SSF52540">
    <property type="entry name" value="P-loop containing nucleoside triphosphate hydrolases"/>
    <property type="match status" value="1"/>
</dbReference>
<keyword evidence="3" id="KW-1003">Cell membrane</keyword>
<feature type="domain" description="ABC transporter" evidence="9">
    <location>
        <begin position="4"/>
        <end position="229"/>
    </location>
</feature>
<dbReference type="EMBL" id="BOOW01000013">
    <property type="protein sequence ID" value="GII92110.1"/>
    <property type="molecule type" value="Genomic_DNA"/>
</dbReference>
<keyword evidence="4" id="KW-0547">Nucleotide-binding</keyword>
<dbReference type="GO" id="GO:0005886">
    <property type="term" value="C:plasma membrane"/>
    <property type="evidence" value="ECO:0007669"/>
    <property type="project" value="UniProtKB-SubCell"/>
</dbReference>
<dbReference type="PANTHER" id="PTHR42711:SF16">
    <property type="entry name" value="ABC TRANSPORTER ATP-BINDING PROTEIN"/>
    <property type="match status" value="1"/>
</dbReference>
<dbReference type="GO" id="GO:0005524">
    <property type="term" value="F:ATP binding"/>
    <property type="evidence" value="ECO:0007669"/>
    <property type="project" value="UniProtKB-KW"/>
</dbReference>
<name>A0A919RDX7_9ACTN</name>
<dbReference type="AlphaFoldDB" id="A0A919RDX7"/>
<evidence type="ECO:0000256" key="1">
    <source>
        <dbReference type="ARBA" id="ARBA00004202"/>
    </source>
</evidence>
<dbReference type="Pfam" id="PF00005">
    <property type="entry name" value="ABC_tran"/>
    <property type="match status" value="1"/>
</dbReference>
<dbReference type="InterPro" id="IPR027417">
    <property type="entry name" value="P-loop_NTPase"/>
</dbReference>
<dbReference type="InterPro" id="IPR050763">
    <property type="entry name" value="ABC_transporter_ATP-binding"/>
</dbReference>
<keyword evidence="6" id="KW-1278">Translocase</keyword>
<dbReference type="CDD" id="cd03230">
    <property type="entry name" value="ABC_DR_subfamily_A"/>
    <property type="match status" value="1"/>
</dbReference>
<evidence type="ECO:0000313" key="11">
    <source>
        <dbReference type="Proteomes" id="UP000606172"/>
    </source>
</evidence>
<dbReference type="SMART" id="SM00382">
    <property type="entry name" value="AAA"/>
    <property type="match status" value="1"/>
</dbReference>